<name>A0A9D3YRC3_DREPO</name>
<evidence type="ECO:0000313" key="2">
    <source>
        <dbReference type="Proteomes" id="UP000828390"/>
    </source>
</evidence>
<dbReference type="EMBL" id="JAIWYP010000015">
    <property type="protein sequence ID" value="KAH3703868.1"/>
    <property type="molecule type" value="Genomic_DNA"/>
</dbReference>
<protein>
    <submittedName>
        <fullName evidence="1">Uncharacterized protein</fullName>
    </submittedName>
</protein>
<evidence type="ECO:0000313" key="1">
    <source>
        <dbReference type="EMBL" id="KAH3703868.1"/>
    </source>
</evidence>
<keyword evidence="2" id="KW-1185">Reference proteome</keyword>
<reference evidence="1" key="2">
    <citation type="submission" date="2020-11" db="EMBL/GenBank/DDBJ databases">
        <authorList>
            <person name="McCartney M.A."/>
            <person name="Auch B."/>
            <person name="Kono T."/>
            <person name="Mallez S."/>
            <person name="Becker A."/>
            <person name="Gohl D.M."/>
            <person name="Silverstein K.A.T."/>
            <person name="Koren S."/>
            <person name="Bechman K.B."/>
            <person name="Herman A."/>
            <person name="Abrahante J.E."/>
            <person name="Garbe J."/>
        </authorList>
    </citation>
    <scope>NUCLEOTIDE SEQUENCE</scope>
    <source>
        <strain evidence="1">Duluth1</strain>
        <tissue evidence="1">Whole animal</tissue>
    </source>
</reference>
<sequence length="141" mass="15335">MPRWSPGESRQSTGKPYFHCHSPGLYRHQTPAELRQHPGLTPVFARAPVNADGIPAERRFTDVPSRYGPGAVPFVPRAAPVVAGPSWCSRFILEVINILILSGWSPGCFQSSIHAGRAPVHPGRSQITHRGSTGIIVRQGL</sequence>
<dbReference type="Proteomes" id="UP000828390">
    <property type="component" value="Unassembled WGS sequence"/>
</dbReference>
<gene>
    <name evidence="1" type="ORF">DPMN_078918</name>
</gene>
<comment type="caution">
    <text evidence="1">The sequence shown here is derived from an EMBL/GenBank/DDBJ whole genome shotgun (WGS) entry which is preliminary data.</text>
</comment>
<proteinExistence type="predicted"/>
<dbReference type="AlphaFoldDB" id="A0A9D3YRC3"/>
<accession>A0A9D3YRC3</accession>
<reference evidence="1" key="1">
    <citation type="journal article" date="2019" name="bioRxiv">
        <title>The Genome of the Zebra Mussel, Dreissena polymorpha: A Resource for Invasive Species Research.</title>
        <authorList>
            <person name="McCartney M.A."/>
            <person name="Auch B."/>
            <person name="Kono T."/>
            <person name="Mallez S."/>
            <person name="Zhang Y."/>
            <person name="Obille A."/>
            <person name="Becker A."/>
            <person name="Abrahante J.E."/>
            <person name="Garbe J."/>
            <person name="Badalamenti J.P."/>
            <person name="Herman A."/>
            <person name="Mangelson H."/>
            <person name="Liachko I."/>
            <person name="Sullivan S."/>
            <person name="Sone E.D."/>
            <person name="Koren S."/>
            <person name="Silverstein K.A.T."/>
            <person name="Beckman K.B."/>
            <person name="Gohl D.M."/>
        </authorList>
    </citation>
    <scope>NUCLEOTIDE SEQUENCE</scope>
    <source>
        <strain evidence="1">Duluth1</strain>
        <tissue evidence="1">Whole animal</tissue>
    </source>
</reference>
<organism evidence="1 2">
    <name type="scientific">Dreissena polymorpha</name>
    <name type="common">Zebra mussel</name>
    <name type="synonym">Mytilus polymorpha</name>
    <dbReference type="NCBI Taxonomy" id="45954"/>
    <lineage>
        <taxon>Eukaryota</taxon>
        <taxon>Metazoa</taxon>
        <taxon>Spiralia</taxon>
        <taxon>Lophotrochozoa</taxon>
        <taxon>Mollusca</taxon>
        <taxon>Bivalvia</taxon>
        <taxon>Autobranchia</taxon>
        <taxon>Heteroconchia</taxon>
        <taxon>Euheterodonta</taxon>
        <taxon>Imparidentia</taxon>
        <taxon>Neoheterodontei</taxon>
        <taxon>Myida</taxon>
        <taxon>Dreissenoidea</taxon>
        <taxon>Dreissenidae</taxon>
        <taxon>Dreissena</taxon>
    </lineage>
</organism>